<gene>
    <name evidence="1" type="ORF">BC353_00835</name>
</gene>
<reference evidence="1 2" key="1">
    <citation type="journal article" date="2017" name="Emerg. Infect. Dis.">
        <title>Carbapenemase VCC-1-Producing Vibrio cholerae in Coastal Waters of Germany.</title>
        <authorList>
            <person name="Hammerl J.A."/>
            <person name="Jackel C."/>
            <person name="Bortolaia V."/>
            <person name="Schwartz K."/>
            <person name="Bier N."/>
            <person name="Hendriksen R.S."/>
            <person name="Guerra B."/>
            <person name="Strauch E."/>
        </authorList>
    </citation>
    <scope>NUCLEOTIDE SEQUENCE [LARGE SCALE GENOMIC DNA]</scope>
    <source>
        <strain evidence="1 2">VN-2825</strain>
    </source>
</reference>
<evidence type="ECO:0000313" key="1">
    <source>
        <dbReference type="EMBL" id="RGP92549.1"/>
    </source>
</evidence>
<name>A0A395U6T8_VIBCL</name>
<organism evidence="1 2">
    <name type="scientific">Vibrio cholerae</name>
    <dbReference type="NCBI Taxonomy" id="666"/>
    <lineage>
        <taxon>Bacteria</taxon>
        <taxon>Pseudomonadati</taxon>
        <taxon>Pseudomonadota</taxon>
        <taxon>Gammaproteobacteria</taxon>
        <taxon>Vibrionales</taxon>
        <taxon>Vibrionaceae</taxon>
        <taxon>Vibrio</taxon>
    </lineage>
</organism>
<accession>A0A395U6T8</accession>
<proteinExistence type="predicted"/>
<sequence>MYRVTKAASQRQNRLPLTEIGNFEWLIELDRQCNSLKISDVYHWVSKKIKLAH</sequence>
<dbReference type="EMBL" id="MCBA01000001">
    <property type="protein sequence ID" value="RGP92549.1"/>
    <property type="molecule type" value="Genomic_DNA"/>
</dbReference>
<protein>
    <submittedName>
        <fullName evidence="1">Uncharacterized protein</fullName>
    </submittedName>
</protein>
<evidence type="ECO:0000313" key="2">
    <source>
        <dbReference type="Proteomes" id="UP000266701"/>
    </source>
</evidence>
<comment type="caution">
    <text evidence="1">The sequence shown here is derived from an EMBL/GenBank/DDBJ whole genome shotgun (WGS) entry which is preliminary data.</text>
</comment>
<dbReference type="AlphaFoldDB" id="A0A395U6T8"/>
<dbReference type="Proteomes" id="UP000266701">
    <property type="component" value="Unassembled WGS sequence"/>
</dbReference>